<dbReference type="EMBL" id="CATQJL010000305">
    <property type="protein sequence ID" value="CAJ0602842.1"/>
    <property type="molecule type" value="Genomic_DNA"/>
</dbReference>
<name>A0AA36MAT5_CYLNA</name>
<evidence type="ECO:0000313" key="2">
    <source>
        <dbReference type="Proteomes" id="UP001176961"/>
    </source>
</evidence>
<evidence type="ECO:0000313" key="1">
    <source>
        <dbReference type="EMBL" id="CAJ0602842.1"/>
    </source>
</evidence>
<proteinExistence type="predicted"/>
<sequence length="109" mass="12645">MTMFQKSKTYDTNSELIAMVIRNDFFLFIGSNNLLFIDALKQRQGTLLTNETRELFETKVEASLNFALEECRRIVCHSPQNPLKLMVKKVTYFKASQTSVSFLFICFSI</sequence>
<comment type="caution">
    <text evidence="1">The sequence shown here is derived from an EMBL/GenBank/DDBJ whole genome shotgun (WGS) entry which is preliminary data.</text>
</comment>
<reference evidence="1" key="1">
    <citation type="submission" date="2023-07" db="EMBL/GenBank/DDBJ databases">
        <authorList>
            <consortium name="CYATHOMIX"/>
        </authorList>
    </citation>
    <scope>NUCLEOTIDE SEQUENCE</scope>
    <source>
        <strain evidence="1">N/A</strain>
    </source>
</reference>
<gene>
    <name evidence="1" type="ORF">CYNAS_LOCUS14825</name>
</gene>
<accession>A0AA36MAT5</accession>
<keyword evidence="2" id="KW-1185">Reference proteome</keyword>
<protein>
    <submittedName>
        <fullName evidence="1">Uncharacterized protein</fullName>
    </submittedName>
</protein>
<dbReference type="Proteomes" id="UP001176961">
    <property type="component" value="Unassembled WGS sequence"/>
</dbReference>
<dbReference type="AlphaFoldDB" id="A0AA36MAT5"/>
<organism evidence="1 2">
    <name type="scientific">Cylicocyclus nassatus</name>
    <name type="common">Nematode worm</name>
    <dbReference type="NCBI Taxonomy" id="53992"/>
    <lineage>
        <taxon>Eukaryota</taxon>
        <taxon>Metazoa</taxon>
        <taxon>Ecdysozoa</taxon>
        <taxon>Nematoda</taxon>
        <taxon>Chromadorea</taxon>
        <taxon>Rhabditida</taxon>
        <taxon>Rhabditina</taxon>
        <taxon>Rhabditomorpha</taxon>
        <taxon>Strongyloidea</taxon>
        <taxon>Strongylidae</taxon>
        <taxon>Cylicocyclus</taxon>
    </lineage>
</organism>